<accession>A0ABS6RZC4</accession>
<gene>
    <name evidence="1" type="ORF">HWQ67_10440</name>
</gene>
<protein>
    <submittedName>
        <fullName evidence="1">Uncharacterized protein</fullName>
    </submittedName>
</protein>
<dbReference type="RefSeq" id="WP_218252633.1">
    <property type="nucleotide sequence ID" value="NZ_JABXWD010000181.1"/>
</dbReference>
<organism evidence="1 2">
    <name type="scientific">Candidatus Magnetobacterium casense</name>
    <dbReference type="NCBI Taxonomy" id="1455061"/>
    <lineage>
        <taxon>Bacteria</taxon>
        <taxon>Pseudomonadati</taxon>
        <taxon>Nitrospirota</taxon>
        <taxon>Thermodesulfovibrionia</taxon>
        <taxon>Thermodesulfovibrionales</taxon>
        <taxon>Candidatus Magnetobacteriaceae</taxon>
        <taxon>Candidatus Magnetobacterium</taxon>
    </lineage>
</organism>
<reference evidence="1 2" key="1">
    <citation type="journal article" date="2020" name="J Geophys Res Biogeosci">
        <title>Magnetotaxis as an Adaptation to Enable Bacterial Shuttling of Microbial Sulfur and Sulfur Cycling Across Aquatic Oxic#Anoxic Interfaces.</title>
        <authorList>
            <person name="Li J."/>
            <person name="Liu P."/>
            <person name="Wang J."/>
            <person name="Roberts A.P."/>
            <person name="Pan Y."/>
        </authorList>
    </citation>
    <scope>NUCLEOTIDE SEQUENCE [LARGE SCALE GENOMIC DNA]</scope>
    <source>
        <strain evidence="1 2">MYR-1_YQ</strain>
    </source>
</reference>
<name>A0ABS6RZC4_9BACT</name>
<dbReference type="Proteomes" id="UP001196980">
    <property type="component" value="Unassembled WGS sequence"/>
</dbReference>
<sequence>MPVISLFSGLNYNDLSTGAESVQRELVNTLGLPPLLETDVLEQTSRWFNVPVKKRKPTQRHTMQKCCAGN</sequence>
<dbReference type="EMBL" id="JABXWD010000181">
    <property type="protein sequence ID" value="MBV6342004.1"/>
    <property type="molecule type" value="Genomic_DNA"/>
</dbReference>
<comment type="caution">
    <text evidence="1">The sequence shown here is derived from an EMBL/GenBank/DDBJ whole genome shotgun (WGS) entry which is preliminary data.</text>
</comment>
<evidence type="ECO:0000313" key="2">
    <source>
        <dbReference type="Proteomes" id="UP001196980"/>
    </source>
</evidence>
<evidence type="ECO:0000313" key="1">
    <source>
        <dbReference type="EMBL" id="MBV6342004.1"/>
    </source>
</evidence>
<proteinExistence type="predicted"/>
<keyword evidence="2" id="KW-1185">Reference proteome</keyword>